<dbReference type="CDD" id="cd07247">
    <property type="entry name" value="SgaA_N_like"/>
    <property type="match status" value="1"/>
</dbReference>
<dbReference type="Proteomes" id="UP000434052">
    <property type="component" value="Unassembled WGS sequence"/>
</dbReference>
<accession>A0A6P1ZHP0</accession>
<name>A0A6P1ZHP0_9BACT</name>
<evidence type="ECO:0000259" key="1">
    <source>
        <dbReference type="PROSITE" id="PS51819"/>
    </source>
</evidence>
<dbReference type="Gene3D" id="3.10.180.10">
    <property type="entry name" value="2,3-Dihydroxybiphenyl 1,2-Dioxygenase, domain 1"/>
    <property type="match status" value="1"/>
</dbReference>
<evidence type="ECO:0000313" key="2">
    <source>
        <dbReference type="EMBL" id="TVM32292.1"/>
    </source>
</evidence>
<feature type="domain" description="VOC" evidence="1">
    <location>
        <begin position="9"/>
        <end position="129"/>
    </location>
</feature>
<dbReference type="OrthoDB" id="9792323at2"/>
<comment type="caution">
    <text evidence="2">The sequence shown here is derived from an EMBL/GenBank/DDBJ whole genome shotgun (WGS) entry which is preliminary data.</text>
</comment>
<reference evidence="2 3" key="1">
    <citation type="submission" date="2018-06" db="EMBL/GenBank/DDBJ databases">
        <title>Complete genome of Desulfovibrio marinus P48SEP.</title>
        <authorList>
            <person name="Crispim J.S."/>
            <person name="Vidigal P.M.P."/>
            <person name="Silva L.C.F."/>
            <person name="Araujo L.C."/>
            <person name="Laguardia C.N."/>
            <person name="Dias R.S."/>
            <person name="Sousa M.P."/>
            <person name="Paula S.O."/>
            <person name="Silva C."/>
        </authorList>
    </citation>
    <scope>NUCLEOTIDE SEQUENCE [LARGE SCALE GENOMIC DNA]</scope>
    <source>
        <strain evidence="2 3">P48SEP</strain>
    </source>
</reference>
<dbReference type="PANTHER" id="PTHR33993">
    <property type="entry name" value="GLYOXALASE-RELATED"/>
    <property type="match status" value="1"/>
</dbReference>
<dbReference type="Pfam" id="PF00903">
    <property type="entry name" value="Glyoxalase"/>
    <property type="match status" value="1"/>
</dbReference>
<proteinExistence type="predicted"/>
<protein>
    <submittedName>
        <fullName evidence="2">VOC family protein</fullName>
    </submittedName>
</protein>
<sequence>MDPMKTHGMFSWNELITTDVEAAKQFYGKLLGWTFEDMPMEHLPGMTYSSAKVGGQYVGGMMTFPPAAEGRNIPPHWGAYITVDDTDESAKQCVALGGEVIHGPVDIPHVGRFAVLRDPLGAYIHIITYFPETGGA</sequence>
<dbReference type="SUPFAM" id="SSF54593">
    <property type="entry name" value="Glyoxalase/Bleomycin resistance protein/Dihydroxybiphenyl dioxygenase"/>
    <property type="match status" value="1"/>
</dbReference>
<dbReference type="AlphaFoldDB" id="A0A6P1ZHP0"/>
<dbReference type="InterPro" id="IPR037523">
    <property type="entry name" value="VOC_core"/>
</dbReference>
<dbReference type="InterPro" id="IPR029068">
    <property type="entry name" value="Glyas_Bleomycin-R_OHBP_Dase"/>
</dbReference>
<dbReference type="InterPro" id="IPR004360">
    <property type="entry name" value="Glyas_Fos-R_dOase_dom"/>
</dbReference>
<dbReference type="PANTHER" id="PTHR33993:SF14">
    <property type="entry name" value="GB|AAF24581.1"/>
    <property type="match status" value="1"/>
</dbReference>
<dbReference type="InterPro" id="IPR052164">
    <property type="entry name" value="Anthracycline_SecMetBiosynth"/>
</dbReference>
<dbReference type="PROSITE" id="PS51819">
    <property type="entry name" value="VOC"/>
    <property type="match status" value="1"/>
</dbReference>
<evidence type="ECO:0000313" key="3">
    <source>
        <dbReference type="Proteomes" id="UP000434052"/>
    </source>
</evidence>
<organism evidence="2 3">
    <name type="scientific">Oceanidesulfovibrio marinus</name>
    <dbReference type="NCBI Taxonomy" id="370038"/>
    <lineage>
        <taxon>Bacteria</taxon>
        <taxon>Pseudomonadati</taxon>
        <taxon>Thermodesulfobacteriota</taxon>
        <taxon>Desulfovibrionia</taxon>
        <taxon>Desulfovibrionales</taxon>
        <taxon>Desulfovibrionaceae</taxon>
        <taxon>Oceanidesulfovibrio</taxon>
    </lineage>
</organism>
<gene>
    <name evidence="2" type="ORF">DQK91_15530</name>
</gene>
<dbReference type="RefSeq" id="WP_144306303.1">
    <property type="nucleotide sequence ID" value="NZ_QMIF01000011.1"/>
</dbReference>
<dbReference type="EMBL" id="QMIF01000011">
    <property type="protein sequence ID" value="TVM32292.1"/>
    <property type="molecule type" value="Genomic_DNA"/>
</dbReference>